<name>A0A1E3R3G5_9MYCO</name>
<keyword evidence="2 4" id="KW-0238">DNA-binding</keyword>
<gene>
    <name evidence="6" type="ORF">BHQ17_27270</name>
</gene>
<dbReference type="Gene3D" id="1.10.10.60">
    <property type="entry name" value="Homeodomain-like"/>
    <property type="match status" value="2"/>
</dbReference>
<dbReference type="GO" id="GO:0003700">
    <property type="term" value="F:DNA-binding transcription factor activity"/>
    <property type="evidence" value="ECO:0007669"/>
    <property type="project" value="TreeGrafter"/>
</dbReference>
<organism evidence="6 7">
    <name type="scientific">Mycolicibacterium holsaticum</name>
    <dbReference type="NCBI Taxonomy" id="152142"/>
    <lineage>
        <taxon>Bacteria</taxon>
        <taxon>Bacillati</taxon>
        <taxon>Actinomycetota</taxon>
        <taxon>Actinomycetes</taxon>
        <taxon>Mycobacteriales</taxon>
        <taxon>Mycobacteriaceae</taxon>
        <taxon>Mycolicibacterium</taxon>
    </lineage>
</organism>
<dbReference type="AlphaFoldDB" id="A0A1E3R3G5"/>
<dbReference type="GO" id="GO:0000976">
    <property type="term" value="F:transcription cis-regulatory region binding"/>
    <property type="evidence" value="ECO:0007669"/>
    <property type="project" value="TreeGrafter"/>
</dbReference>
<keyword evidence="3" id="KW-0804">Transcription</keyword>
<comment type="caution">
    <text evidence="6">The sequence shown here is derived from an EMBL/GenBank/DDBJ whole genome shotgun (WGS) entry which is preliminary data.</text>
</comment>
<sequence length="392" mass="42857">MTGSDRPVRGTRPANRRHLIVVAATDLFYRNGYAQVSMKEIADRVAIGPSALYRHFSNKEDLLYAVVADALGVVDALLDRLLADPTIEPMAAMAETMLAHRPIGALWHAEARHLSDEARTALRHRLRDIGSRLARVLARQRRGVDDKVTDLLAWCVLAVATSVSFHGLALPTDRFVPLMTEMMQSVACATLPRLRRTPVQAGDGAGTWSPTRREAILNTAMKLFARNGFASVTVEDIGASVGIAGPSVYNHFAAKEDILAAAITRGSELLHADMRRQVARAASPHDALRRLLAGYAEYVFETPDAIALLISEIRELPAHEQHRARAAQHEYIAEWVHLLRQVEPAWDQTLCRIRVQAALGVINDVAATPHLRIFANIDAATIAVSAAVLGLG</sequence>
<evidence type="ECO:0000256" key="1">
    <source>
        <dbReference type="ARBA" id="ARBA00023015"/>
    </source>
</evidence>
<dbReference type="PRINTS" id="PR00455">
    <property type="entry name" value="HTHTETR"/>
</dbReference>
<dbReference type="OrthoDB" id="4456617at2"/>
<dbReference type="InterPro" id="IPR009057">
    <property type="entry name" value="Homeodomain-like_sf"/>
</dbReference>
<feature type="domain" description="HTH tetR-type" evidence="5">
    <location>
        <begin position="14"/>
        <end position="74"/>
    </location>
</feature>
<evidence type="ECO:0000313" key="7">
    <source>
        <dbReference type="Proteomes" id="UP000094243"/>
    </source>
</evidence>
<feature type="DNA-binding region" description="H-T-H motif" evidence="4">
    <location>
        <begin position="233"/>
        <end position="252"/>
    </location>
</feature>
<accession>A0A1E3R3G5</accession>
<evidence type="ECO:0000256" key="3">
    <source>
        <dbReference type="ARBA" id="ARBA00023163"/>
    </source>
</evidence>
<dbReference type="PANTHER" id="PTHR30055:SF234">
    <property type="entry name" value="HTH-TYPE TRANSCRIPTIONAL REGULATOR BETI"/>
    <property type="match status" value="1"/>
</dbReference>
<dbReference type="PROSITE" id="PS50977">
    <property type="entry name" value="HTH_TETR_2"/>
    <property type="match status" value="2"/>
</dbReference>
<protein>
    <recommendedName>
        <fullName evidence="5">HTH tetR-type domain-containing protein</fullName>
    </recommendedName>
</protein>
<evidence type="ECO:0000256" key="4">
    <source>
        <dbReference type="PROSITE-ProRule" id="PRU00335"/>
    </source>
</evidence>
<keyword evidence="7" id="KW-1185">Reference proteome</keyword>
<dbReference type="InterPro" id="IPR023772">
    <property type="entry name" value="DNA-bd_HTH_TetR-type_CS"/>
</dbReference>
<evidence type="ECO:0000259" key="5">
    <source>
        <dbReference type="PROSITE" id="PS50977"/>
    </source>
</evidence>
<dbReference type="SUPFAM" id="SSF46689">
    <property type="entry name" value="Homeodomain-like"/>
    <property type="match status" value="2"/>
</dbReference>
<dbReference type="InterPro" id="IPR001647">
    <property type="entry name" value="HTH_TetR"/>
</dbReference>
<dbReference type="EMBL" id="MIGZ01000282">
    <property type="protein sequence ID" value="ODQ84458.1"/>
    <property type="molecule type" value="Genomic_DNA"/>
</dbReference>
<evidence type="ECO:0000256" key="2">
    <source>
        <dbReference type="ARBA" id="ARBA00023125"/>
    </source>
</evidence>
<dbReference type="Proteomes" id="UP000094243">
    <property type="component" value="Unassembled WGS sequence"/>
</dbReference>
<dbReference type="Pfam" id="PF00440">
    <property type="entry name" value="TetR_N"/>
    <property type="match status" value="2"/>
</dbReference>
<reference evidence="7" key="1">
    <citation type="submission" date="2016-09" db="EMBL/GenBank/DDBJ databases">
        <authorList>
            <person name="Greninger A.L."/>
            <person name="Jerome K.R."/>
            <person name="Mcnair B."/>
            <person name="Wallis C."/>
            <person name="Fang F."/>
        </authorList>
    </citation>
    <scope>NUCLEOTIDE SEQUENCE [LARGE SCALE GENOMIC DNA]</scope>
    <source>
        <strain evidence="7">M7</strain>
    </source>
</reference>
<feature type="domain" description="HTH tetR-type" evidence="5">
    <location>
        <begin position="210"/>
        <end position="270"/>
    </location>
</feature>
<keyword evidence="1" id="KW-0805">Transcription regulation</keyword>
<evidence type="ECO:0000313" key="6">
    <source>
        <dbReference type="EMBL" id="ODQ84458.1"/>
    </source>
</evidence>
<dbReference type="Gene3D" id="1.10.357.10">
    <property type="entry name" value="Tetracycline Repressor, domain 2"/>
    <property type="match status" value="2"/>
</dbReference>
<dbReference type="RefSeq" id="WP_069408110.1">
    <property type="nucleotide sequence ID" value="NZ_MIGZ01000282.1"/>
</dbReference>
<dbReference type="InterPro" id="IPR050109">
    <property type="entry name" value="HTH-type_TetR-like_transc_reg"/>
</dbReference>
<dbReference type="PANTHER" id="PTHR30055">
    <property type="entry name" value="HTH-TYPE TRANSCRIPTIONAL REGULATOR RUTR"/>
    <property type="match status" value="1"/>
</dbReference>
<feature type="DNA-binding region" description="H-T-H motif" evidence="4">
    <location>
        <begin position="37"/>
        <end position="56"/>
    </location>
</feature>
<proteinExistence type="predicted"/>
<dbReference type="PROSITE" id="PS01081">
    <property type="entry name" value="HTH_TETR_1"/>
    <property type="match status" value="1"/>
</dbReference>